<evidence type="ECO:0000259" key="1">
    <source>
        <dbReference type="SMART" id="SM00507"/>
    </source>
</evidence>
<proteinExistence type="predicted"/>
<feature type="domain" description="HNH nuclease" evidence="1">
    <location>
        <begin position="200"/>
        <end position="251"/>
    </location>
</feature>
<reference evidence="3" key="1">
    <citation type="submission" date="2017-02" db="EMBL/GenBank/DDBJ databases">
        <authorList>
            <person name="Varghese N."/>
            <person name="Submissions S."/>
        </authorList>
    </citation>
    <scope>NUCLEOTIDE SEQUENCE [LARGE SCALE GENOMIC DNA]</scope>
    <source>
        <strain evidence="3">DSM 23546</strain>
    </source>
</reference>
<dbReference type="EMBL" id="FUYL01000012">
    <property type="protein sequence ID" value="SKB81646.1"/>
    <property type="molecule type" value="Genomic_DNA"/>
</dbReference>
<gene>
    <name evidence="2" type="ORF">SAMN05660866_03421</name>
</gene>
<dbReference type="InterPro" id="IPR003615">
    <property type="entry name" value="HNH_nuc"/>
</dbReference>
<evidence type="ECO:0000313" key="2">
    <source>
        <dbReference type="EMBL" id="SKB81646.1"/>
    </source>
</evidence>
<evidence type="ECO:0000313" key="3">
    <source>
        <dbReference type="Proteomes" id="UP000190339"/>
    </source>
</evidence>
<protein>
    <submittedName>
        <fullName evidence="2">HNH endonuclease</fullName>
    </submittedName>
</protein>
<keyword evidence="3" id="KW-1185">Reference proteome</keyword>
<dbReference type="SMART" id="SM00507">
    <property type="entry name" value="HNHc"/>
    <property type="match status" value="1"/>
</dbReference>
<sequence>MMNETIKDWFTVIKNGSVDNTYKMGWSKSIIECCLEGGNNSIISFDRISRNMFKYYWNQTIFFDLQQSPNPKKPPVLITYVKKKIDEYQKDNGFKPIKFERVEDEIDLDIKFLNNQLKKDVSYRFLKVDRKEFSLYELDKGNEIIVLPNPEILKEYSDLLFEIINYRWSQILENFNSSPRISQKIKITDRGNIRRKSLSKFHKYLTLSDKKCFICGEDFDGDISIDHVIPWSFMYSDDLWNLVYTHRGCNSSKSNRIVDESEIQRLETRNLRLVDMLQSEGISDKHLEELRLSNEKNFPKKFWIGFKG</sequence>
<dbReference type="OrthoDB" id="489287at2"/>
<dbReference type="Gene3D" id="1.10.30.50">
    <property type="match status" value="1"/>
</dbReference>
<dbReference type="RefSeq" id="WP_079514087.1">
    <property type="nucleotide sequence ID" value="NZ_FUYL01000012.1"/>
</dbReference>
<organism evidence="2 3">
    <name type="scientific">Maribacter arcticus</name>
    <dbReference type="NCBI Taxonomy" id="561365"/>
    <lineage>
        <taxon>Bacteria</taxon>
        <taxon>Pseudomonadati</taxon>
        <taxon>Bacteroidota</taxon>
        <taxon>Flavobacteriia</taxon>
        <taxon>Flavobacteriales</taxon>
        <taxon>Flavobacteriaceae</taxon>
        <taxon>Maribacter</taxon>
    </lineage>
</organism>
<dbReference type="Proteomes" id="UP000190339">
    <property type="component" value="Unassembled WGS sequence"/>
</dbReference>
<accession>A0A1T5ECQ3</accession>
<name>A0A1T5ECQ3_9FLAO</name>
<dbReference type="CDD" id="cd00085">
    <property type="entry name" value="HNHc"/>
    <property type="match status" value="1"/>
</dbReference>
<dbReference type="AlphaFoldDB" id="A0A1T5ECQ3"/>
<dbReference type="Pfam" id="PF13395">
    <property type="entry name" value="HNH_4"/>
    <property type="match status" value="1"/>
</dbReference>
<keyword evidence="2" id="KW-0255">Endonuclease</keyword>
<keyword evidence="2" id="KW-0378">Hydrolase</keyword>
<keyword evidence="2" id="KW-0540">Nuclease</keyword>
<dbReference type="GO" id="GO:0004519">
    <property type="term" value="F:endonuclease activity"/>
    <property type="evidence" value="ECO:0007669"/>
    <property type="project" value="UniProtKB-KW"/>
</dbReference>